<protein>
    <recommendedName>
        <fullName evidence="2">ABM domain-containing protein</fullName>
    </recommendedName>
</protein>
<evidence type="ECO:0000313" key="3">
    <source>
        <dbReference type="EMBL" id="EEC51522.1"/>
    </source>
</evidence>
<feature type="chain" id="PRO_5002855331" description="ABM domain-containing protein" evidence="1">
    <location>
        <begin position="22"/>
        <end position="323"/>
    </location>
</feature>
<dbReference type="PROSITE" id="PS51725">
    <property type="entry name" value="ABM"/>
    <property type="match status" value="1"/>
</dbReference>
<dbReference type="eggNOG" id="ENOG502RZAF">
    <property type="taxonomic scope" value="Eukaryota"/>
</dbReference>
<evidence type="ECO:0000259" key="2">
    <source>
        <dbReference type="PROSITE" id="PS51725"/>
    </source>
</evidence>
<dbReference type="KEGG" id="pti:PHATRDRAFT_42523"/>
<dbReference type="GeneID" id="7196070"/>
<evidence type="ECO:0000256" key="1">
    <source>
        <dbReference type="SAM" id="SignalP"/>
    </source>
</evidence>
<gene>
    <name evidence="3" type="ORF">PHATRDRAFT_42523</name>
</gene>
<dbReference type="PANTHER" id="PTHR34474">
    <property type="entry name" value="SIGNAL TRANSDUCTION PROTEIN TRAP"/>
    <property type="match status" value="1"/>
</dbReference>
<dbReference type="AlphaFoldDB" id="B7FRK6"/>
<dbReference type="EMBL" id="CM000605">
    <property type="protein sequence ID" value="EEC51522.1"/>
    <property type="molecule type" value="Genomic_DNA"/>
</dbReference>
<dbReference type="Gene3D" id="3.30.70.100">
    <property type="match status" value="1"/>
</dbReference>
<dbReference type="SUPFAM" id="SSF54909">
    <property type="entry name" value="Dimeric alpha+beta barrel"/>
    <property type="match status" value="1"/>
</dbReference>
<dbReference type="OrthoDB" id="427604at2759"/>
<reference evidence="4" key="2">
    <citation type="submission" date="2008-08" db="EMBL/GenBank/DDBJ databases">
        <authorList>
            <consortium name="Diatom Consortium"/>
            <person name="Grigoriev I."/>
            <person name="Grimwood J."/>
            <person name="Kuo A."/>
            <person name="Otillar R.P."/>
            <person name="Salamov A."/>
            <person name="Detter J.C."/>
            <person name="Lindquist E."/>
            <person name="Shapiro H."/>
            <person name="Lucas S."/>
            <person name="Glavina del Rio T."/>
            <person name="Pitluck S."/>
            <person name="Rokhsar D."/>
            <person name="Bowler C."/>
        </authorList>
    </citation>
    <scope>GENOME REANNOTATION</scope>
    <source>
        <strain evidence="4">CCAP 1055/1</strain>
    </source>
</reference>
<evidence type="ECO:0000313" key="4">
    <source>
        <dbReference type="Proteomes" id="UP000000759"/>
    </source>
</evidence>
<dbReference type="HOGENOM" id="CLU_872506_0_0_1"/>
<dbReference type="InterPro" id="IPR007138">
    <property type="entry name" value="ABM_dom"/>
</dbReference>
<name>B7FRK6_PHATC</name>
<keyword evidence="1" id="KW-0732">Signal</keyword>
<sequence length="323" mass="35823">MAITSLLFVAILVVCHREGAAFAVPRLNPARSLTTSRSMSTAETDSEVATTSKGLMTRDRYVATNRFAVRKGQGPKFEKRWATRKSRLAELDGFRHFHLMRRVVLNGDGNTSYNGGDSDEGAQENYVSFTVWNKKSDFSAWRNGEAFKEAHGGTSIGAFLSTMVNSALVLRGPPRPAFYDALLMQSVRPESIPETVDGWRQIEADGVTNLPVECFVSMEKYYVPLDKAAVFEKELASHKVAMAEGTLVATLMRRDGQAKGHGVVEMSMDEPSYVATRIYKDQAAFDSALKKTRPFSSDDKLWSREPEMILYEGTLVITNTHGA</sequence>
<dbReference type="PANTHER" id="PTHR34474:SF2">
    <property type="entry name" value="SIGNAL TRANSDUCTION PROTEIN TRAP"/>
    <property type="match status" value="1"/>
</dbReference>
<proteinExistence type="predicted"/>
<keyword evidence="4" id="KW-1185">Reference proteome</keyword>
<dbReference type="Pfam" id="PF03992">
    <property type="entry name" value="ABM"/>
    <property type="match status" value="1"/>
</dbReference>
<accession>B7FRK6</accession>
<feature type="domain" description="ABM" evidence="2">
    <location>
        <begin position="61"/>
        <end position="168"/>
    </location>
</feature>
<reference evidence="3 4" key="1">
    <citation type="journal article" date="2008" name="Nature">
        <title>The Phaeodactylum genome reveals the evolutionary history of diatom genomes.</title>
        <authorList>
            <person name="Bowler C."/>
            <person name="Allen A.E."/>
            <person name="Badger J.H."/>
            <person name="Grimwood J."/>
            <person name="Jabbari K."/>
            <person name="Kuo A."/>
            <person name="Maheswari U."/>
            <person name="Martens C."/>
            <person name="Maumus F."/>
            <person name="Otillar R.P."/>
            <person name="Rayko E."/>
            <person name="Salamov A."/>
            <person name="Vandepoele K."/>
            <person name="Beszteri B."/>
            <person name="Gruber A."/>
            <person name="Heijde M."/>
            <person name="Katinka M."/>
            <person name="Mock T."/>
            <person name="Valentin K."/>
            <person name="Verret F."/>
            <person name="Berges J.A."/>
            <person name="Brownlee C."/>
            <person name="Cadoret J.P."/>
            <person name="Chiovitti A."/>
            <person name="Choi C.J."/>
            <person name="Coesel S."/>
            <person name="De Martino A."/>
            <person name="Detter J.C."/>
            <person name="Durkin C."/>
            <person name="Falciatore A."/>
            <person name="Fournet J."/>
            <person name="Haruta M."/>
            <person name="Huysman M.J."/>
            <person name="Jenkins B.D."/>
            <person name="Jiroutova K."/>
            <person name="Jorgensen R.E."/>
            <person name="Joubert Y."/>
            <person name="Kaplan A."/>
            <person name="Kroger N."/>
            <person name="Kroth P.G."/>
            <person name="La Roche J."/>
            <person name="Lindquist E."/>
            <person name="Lommer M."/>
            <person name="Martin-Jezequel V."/>
            <person name="Lopez P.J."/>
            <person name="Lucas S."/>
            <person name="Mangogna M."/>
            <person name="McGinnis K."/>
            <person name="Medlin L.K."/>
            <person name="Montsant A."/>
            <person name="Oudot-Le Secq M.P."/>
            <person name="Napoli C."/>
            <person name="Obornik M."/>
            <person name="Parker M.S."/>
            <person name="Petit J.L."/>
            <person name="Porcel B.M."/>
            <person name="Poulsen N."/>
            <person name="Robison M."/>
            <person name="Rychlewski L."/>
            <person name="Rynearson T.A."/>
            <person name="Schmutz J."/>
            <person name="Shapiro H."/>
            <person name="Siaut M."/>
            <person name="Stanley M."/>
            <person name="Sussman M.R."/>
            <person name="Taylor A.R."/>
            <person name="Vardi A."/>
            <person name="von Dassow P."/>
            <person name="Vyverman W."/>
            <person name="Willis A."/>
            <person name="Wyrwicz L.S."/>
            <person name="Rokhsar D.S."/>
            <person name="Weissenbach J."/>
            <person name="Armbrust E.V."/>
            <person name="Green B.R."/>
            <person name="Van de Peer Y."/>
            <person name="Grigoriev I.V."/>
        </authorList>
    </citation>
    <scope>NUCLEOTIDE SEQUENCE [LARGE SCALE GENOMIC DNA]</scope>
    <source>
        <strain evidence="3 4">CCAP 1055/1</strain>
    </source>
</reference>
<dbReference type="InterPro" id="IPR050404">
    <property type="entry name" value="Heme-degrading_MO"/>
</dbReference>
<dbReference type="Proteomes" id="UP000000759">
    <property type="component" value="Chromosome 1"/>
</dbReference>
<dbReference type="InterPro" id="IPR011008">
    <property type="entry name" value="Dimeric_a/b-barrel"/>
</dbReference>
<feature type="signal peptide" evidence="1">
    <location>
        <begin position="1"/>
        <end position="21"/>
    </location>
</feature>
<dbReference type="PaxDb" id="2850-Phatr42523"/>
<organism evidence="3 4">
    <name type="scientific">Phaeodactylum tricornutum (strain CCAP 1055/1)</name>
    <dbReference type="NCBI Taxonomy" id="556484"/>
    <lineage>
        <taxon>Eukaryota</taxon>
        <taxon>Sar</taxon>
        <taxon>Stramenopiles</taxon>
        <taxon>Ochrophyta</taxon>
        <taxon>Bacillariophyta</taxon>
        <taxon>Bacillariophyceae</taxon>
        <taxon>Bacillariophycidae</taxon>
        <taxon>Naviculales</taxon>
        <taxon>Phaeodactylaceae</taxon>
        <taxon>Phaeodactylum</taxon>
    </lineage>
</organism>
<dbReference type="RefSeq" id="XP_002177059.1">
    <property type="nucleotide sequence ID" value="XM_002177023.1"/>
</dbReference>
<dbReference type="InParanoid" id="B7FRK6"/>